<evidence type="ECO:0000256" key="18">
    <source>
        <dbReference type="SAM" id="Phobius"/>
    </source>
</evidence>
<organism evidence="20 21">
    <name type="scientific">Belnapia arida</name>
    <dbReference type="NCBI Taxonomy" id="2804533"/>
    <lineage>
        <taxon>Bacteria</taxon>
        <taxon>Pseudomonadati</taxon>
        <taxon>Pseudomonadota</taxon>
        <taxon>Alphaproteobacteria</taxon>
        <taxon>Acetobacterales</taxon>
        <taxon>Roseomonadaceae</taxon>
        <taxon>Belnapia</taxon>
    </lineage>
</organism>
<keyword evidence="7" id="KW-0113">Calvin cycle</keyword>
<feature type="transmembrane region" description="Helical" evidence="18">
    <location>
        <begin position="89"/>
        <end position="110"/>
    </location>
</feature>
<dbReference type="InterPro" id="IPR027417">
    <property type="entry name" value="P-loop_NTPase"/>
</dbReference>
<dbReference type="Pfam" id="PF09594">
    <property type="entry name" value="GT87"/>
    <property type="match status" value="1"/>
</dbReference>
<dbReference type="RefSeq" id="WP_202834315.1">
    <property type="nucleotide sequence ID" value="NZ_JAETWB010000021.1"/>
</dbReference>
<feature type="transmembrane region" description="Helical" evidence="18">
    <location>
        <begin position="311"/>
        <end position="332"/>
    </location>
</feature>
<gene>
    <name evidence="20" type="ORF">JMJ56_24080</name>
</gene>
<dbReference type="EC" id="2.7.1.19" evidence="4"/>
<feature type="transmembrane region" description="Helical" evidence="18">
    <location>
        <begin position="202"/>
        <end position="228"/>
    </location>
</feature>
<evidence type="ECO:0000256" key="7">
    <source>
        <dbReference type="ARBA" id="ARBA00022567"/>
    </source>
</evidence>
<evidence type="ECO:0000259" key="19">
    <source>
        <dbReference type="Pfam" id="PF00485"/>
    </source>
</evidence>
<accession>A0ABS1U990</accession>
<evidence type="ECO:0000256" key="11">
    <source>
        <dbReference type="ARBA" id="ARBA00022777"/>
    </source>
</evidence>
<keyword evidence="13 18" id="KW-1133">Transmembrane helix</keyword>
<dbReference type="SUPFAM" id="SSF52540">
    <property type="entry name" value="P-loop containing nucleoside triphosphate hydrolases"/>
    <property type="match status" value="1"/>
</dbReference>
<keyword evidence="9 18" id="KW-0812">Transmembrane</keyword>
<comment type="pathway">
    <text evidence="2">Carbohydrate biosynthesis; Calvin cycle.</text>
</comment>
<dbReference type="InterPro" id="IPR006082">
    <property type="entry name" value="PRK"/>
</dbReference>
<keyword evidence="8" id="KW-0808">Transferase</keyword>
<evidence type="ECO:0000256" key="12">
    <source>
        <dbReference type="ARBA" id="ARBA00022840"/>
    </source>
</evidence>
<comment type="similarity">
    <text evidence="15">Belongs to the glycosyltransferase 87 family.</text>
</comment>
<evidence type="ECO:0000256" key="10">
    <source>
        <dbReference type="ARBA" id="ARBA00022741"/>
    </source>
</evidence>
<comment type="caution">
    <text evidence="20">The sequence shown here is derived from an EMBL/GenBank/DDBJ whole genome shotgun (WGS) entry which is preliminary data.</text>
</comment>
<name>A0ABS1U990_9PROT</name>
<proteinExistence type="inferred from homology"/>
<evidence type="ECO:0000313" key="21">
    <source>
        <dbReference type="Proteomes" id="UP000660885"/>
    </source>
</evidence>
<keyword evidence="12" id="KW-0067">ATP-binding</keyword>
<evidence type="ECO:0000256" key="15">
    <source>
        <dbReference type="ARBA" id="ARBA00024033"/>
    </source>
</evidence>
<evidence type="ECO:0000256" key="5">
    <source>
        <dbReference type="ARBA" id="ARBA00022475"/>
    </source>
</evidence>
<comment type="subcellular location">
    <subcellularLocation>
        <location evidence="1">Cell membrane</location>
        <topology evidence="1">Multi-pass membrane protein</topology>
    </subcellularLocation>
</comment>
<keyword evidence="5" id="KW-1003">Cell membrane</keyword>
<evidence type="ECO:0000256" key="8">
    <source>
        <dbReference type="ARBA" id="ARBA00022679"/>
    </source>
</evidence>
<keyword evidence="6" id="KW-0602">Photosynthesis</keyword>
<dbReference type="EMBL" id="JAETWB010000021">
    <property type="protein sequence ID" value="MBL6081090.1"/>
    <property type="molecule type" value="Genomic_DNA"/>
</dbReference>
<evidence type="ECO:0000256" key="1">
    <source>
        <dbReference type="ARBA" id="ARBA00004651"/>
    </source>
</evidence>
<feature type="transmembrane region" description="Helical" evidence="18">
    <location>
        <begin position="277"/>
        <end position="299"/>
    </location>
</feature>
<evidence type="ECO:0000256" key="17">
    <source>
        <dbReference type="ARBA" id="ARBA00047663"/>
    </source>
</evidence>
<keyword evidence="10" id="KW-0547">Nucleotide-binding</keyword>
<dbReference type="InterPro" id="IPR006083">
    <property type="entry name" value="PRK/URK"/>
</dbReference>
<dbReference type="Proteomes" id="UP000660885">
    <property type="component" value="Unassembled WGS sequence"/>
</dbReference>
<keyword evidence="11" id="KW-0418">Kinase</keyword>
<dbReference type="InterPro" id="IPR018584">
    <property type="entry name" value="GT87"/>
</dbReference>
<evidence type="ECO:0000256" key="2">
    <source>
        <dbReference type="ARBA" id="ARBA00005215"/>
    </source>
</evidence>
<evidence type="ECO:0000256" key="16">
    <source>
        <dbReference type="ARBA" id="ARBA00031382"/>
    </source>
</evidence>
<comment type="catalytic activity">
    <reaction evidence="17">
        <text>D-ribulose 5-phosphate + ATP = D-ribulose 1,5-bisphosphate + ADP + H(+)</text>
        <dbReference type="Rhea" id="RHEA:19365"/>
        <dbReference type="ChEBI" id="CHEBI:15378"/>
        <dbReference type="ChEBI" id="CHEBI:30616"/>
        <dbReference type="ChEBI" id="CHEBI:57870"/>
        <dbReference type="ChEBI" id="CHEBI:58121"/>
        <dbReference type="ChEBI" id="CHEBI:456216"/>
        <dbReference type="EC" id="2.7.1.19"/>
    </reaction>
</comment>
<evidence type="ECO:0000256" key="9">
    <source>
        <dbReference type="ARBA" id="ARBA00022692"/>
    </source>
</evidence>
<dbReference type="PANTHER" id="PTHR10285">
    <property type="entry name" value="URIDINE KINASE"/>
    <property type="match status" value="1"/>
</dbReference>
<feature type="domain" description="Phosphoribulokinase/uridine kinase" evidence="19">
    <location>
        <begin position="401"/>
        <end position="578"/>
    </location>
</feature>
<protein>
    <recommendedName>
        <fullName evidence="4">phosphoribulokinase</fullName>
        <ecNumber evidence="4">2.7.1.19</ecNumber>
    </recommendedName>
    <alternativeName>
        <fullName evidence="16">Phosphopentokinase</fullName>
    </alternativeName>
</protein>
<dbReference type="Gene3D" id="3.40.50.300">
    <property type="entry name" value="P-loop containing nucleotide triphosphate hydrolases"/>
    <property type="match status" value="1"/>
</dbReference>
<evidence type="ECO:0000256" key="4">
    <source>
        <dbReference type="ARBA" id="ARBA00012042"/>
    </source>
</evidence>
<feature type="transmembrane region" description="Helical" evidence="18">
    <location>
        <begin position="248"/>
        <end position="265"/>
    </location>
</feature>
<feature type="transmembrane region" description="Helical" evidence="18">
    <location>
        <begin position="163"/>
        <end position="190"/>
    </location>
</feature>
<evidence type="ECO:0000313" key="20">
    <source>
        <dbReference type="EMBL" id="MBL6081090.1"/>
    </source>
</evidence>
<keyword evidence="21" id="KW-1185">Reference proteome</keyword>
<dbReference type="Pfam" id="PF00485">
    <property type="entry name" value="PRK"/>
    <property type="match status" value="1"/>
</dbReference>
<comment type="similarity">
    <text evidence="3">Belongs to the phosphoribulokinase family.</text>
</comment>
<reference evidence="20 21" key="1">
    <citation type="submission" date="2021-01" db="EMBL/GenBank/DDBJ databases">
        <title>Belnapia mucosa sp. nov. and Belnapia arida sp. nov., isolated from the Tabernas Desert (Almeria, Spain).</title>
        <authorList>
            <person name="Molina-Menor E."/>
            <person name="Vidal-Verdu A."/>
            <person name="Calonge A."/>
            <person name="Satari L."/>
            <person name="Pereto J."/>
            <person name="Porcar M."/>
        </authorList>
    </citation>
    <scope>NUCLEOTIDE SEQUENCE [LARGE SCALE GENOMIC DNA]</scope>
    <source>
        <strain evidence="20 21">T18</strain>
    </source>
</reference>
<evidence type="ECO:0000256" key="14">
    <source>
        <dbReference type="ARBA" id="ARBA00023136"/>
    </source>
</evidence>
<keyword evidence="14 18" id="KW-0472">Membrane</keyword>
<sequence length="696" mass="75273">MLRHDPRFAAGLLLRLVAVLLLVPPVQAEGFTPFLRQGLAAPSLDPWTQWLSTGGDPLAFLYGPVMVAYHAPFVGLGMLADRAAGGGGALAQICFGLSLVLADLAMLVLLRRLHDGAADRVVAFYWLSPIVLVATYYFGEVDIVPTALVTASLLVLREGRPRAAGALLGAAIGANISALALLPFMAIFLWSHRRHRDTLAAFTIPCLALALALQAPLLLLSGGVQAMLLASAEVDSILGMTVPLAPGQTLHVMPFAYLLLLYGAWRVGRMSFDLLHAVLGAVYFVILLLTPASTGWYVWVLPFVVAYQTRAGARGVALATVFAIAFVLHRLLTEPGPALPLIGMAGPVPPWLPGTGPVAEHLAGLAYTATSAVGLVLAVTMLRHGLEENDFFRLSQRPLAIAIAGDSGTGKDTLALAIAGLFGGGAVTNLSGDDYHLFERHGRLWQSLTHLDPRANDLDGMARDAQSLLGWKPILCRHYDHATGLFTPRRRIKATDVVLVTGLHALYSPALRASLDLAIYLDMDDELRRFFKIRRDVRERGHPVERVLASLERRRPDYERFVQPQRAHADIVFALLPADRAGLADWATTGRIPLLLRVRLHDAVGHERVVRHLGAVCGAQVDVAVEAGGHGVELTIAGEDVSGEDLQVVVLKLFPMLSELLAWSPAWQPGLTGIMQLFVLMQLARHSPKRMQESRQ</sequence>
<dbReference type="PRINTS" id="PR00478">
    <property type="entry name" value="PHRIBLKINASE"/>
</dbReference>
<evidence type="ECO:0000256" key="3">
    <source>
        <dbReference type="ARBA" id="ARBA00009719"/>
    </source>
</evidence>
<evidence type="ECO:0000256" key="13">
    <source>
        <dbReference type="ARBA" id="ARBA00022989"/>
    </source>
</evidence>
<evidence type="ECO:0000256" key="6">
    <source>
        <dbReference type="ARBA" id="ARBA00022531"/>
    </source>
</evidence>